<gene>
    <name evidence="8" type="ORF">SLOPH_409</name>
</gene>
<evidence type="ECO:0000256" key="7">
    <source>
        <dbReference type="ARBA" id="ARBA00023242"/>
    </source>
</evidence>
<evidence type="ECO:0000313" key="8">
    <source>
        <dbReference type="EMBL" id="EPR78465.1"/>
    </source>
</evidence>
<dbReference type="GO" id="GO:0003924">
    <property type="term" value="F:GTPase activity"/>
    <property type="evidence" value="ECO:0007669"/>
    <property type="project" value="InterPro"/>
</dbReference>
<dbReference type="GO" id="GO:0005525">
    <property type="term" value="F:GTP binding"/>
    <property type="evidence" value="ECO:0007669"/>
    <property type="project" value="UniProtKB-KW"/>
</dbReference>
<dbReference type="InterPro" id="IPR002041">
    <property type="entry name" value="Ran_GTPase"/>
</dbReference>
<evidence type="ECO:0000256" key="5">
    <source>
        <dbReference type="ARBA" id="ARBA00022927"/>
    </source>
</evidence>
<dbReference type="PRINTS" id="PR00449">
    <property type="entry name" value="RASTRNSFRMNG"/>
</dbReference>
<dbReference type="PROSITE" id="PS51421">
    <property type="entry name" value="RAS"/>
    <property type="match status" value="1"/>
</dbReference>
<dbReference type="GO" id="GO:0005634">
    <property type="term" value="C:nucleus"/>
    <property type="evidence" value="ECO:0007669"/>
    <property type="project" value="UniProtKB-SubCell"/>
</dbReference>
<dbReference type="SMART" id="SM00174">
    <property type="entry name" value="RHO"/>
    <property type="match status" value="1"/>
</dbReference>
<comment type="caution">
    <text evidence="8">The sequence shown here is derived from an EMBL/GenBank/DDBJ whole genome shotgun (WGS) entry which is preliminary data.</text>
</comment>
<name>S7W6M5_SPRLO</name>
<accession>S7W6M5</accession>
<dbReference type="SMART" id="SM00175">
    <property type="entry name" value="RAB"/>
    <property type="match status" value="1"/>
</dbReference>
<dbReference type="VEuPathDB" id="MicrosporidiaDB:SLOPH_409"/>
<keyword evidence="4" id="KW-0547">Nucleotide-binding</keyword>
<keyword evidence="9" id="KW-1185">Reference proteome</keyword>
<evidence type="ECO:0000256" key="2">
    <source>
        <dbReference type="ARBA" id="ARBA00008028"/>
    </source>
</evidence>
<dbReference type="AlphaFoldDB" id="S7W6M5"/>
<keyword evidence="5" id="KW-0653">Protein transport</keyword>
<reference evidence="9" key="1">
    <citation type="journal article" date="2013" name="PLoS Genet.">
        <title>The genome of Spraguea lophii and the basis of host-microsporidian interactions.</title>
        <authorList>
            <person name="Campbell S.E."/>
            <person name="Williams T.A."/>
            <person name="Yousuf A."/>
            <person name="Soanes D.M."/>
            <person name="Paszkiewicz K.H."/>
            <person name="Williams B.A.P."/>
        </authorList>
    </citation>
    <scope>NUCLEOTIDE SEQUENCE [LARGE SCALE GENOMIC DNA]</scope>
    <source>
        <strain evidence="9">42_110</strain>
    </source>
</reference>
<dbReference type="InterPro" id="IPR005225">
    <property type="entry name" value="Small_GTP-bd"/>
</dbReference>
<dbReference type="HOGENOM" id="CLU_041217_10_6_1"/>
<proteinExistence type="inferred from homology"/>
<evidence type="ECO:0000256" key="1">
    <source>
        <dbReference type="ARBA" id="ARBA00004123"/>
    </source>
</evidence>
<dbReference type="GO" id="GO:0005737">
    <property type="term" value="C:cytoplasm"/>
    <property type="evidence" value="ECO:0007669"/>
    <property type="project" value="TreeGrafter"/>
</dbReference>
<dbReference type="Gene3D" id="3.40.50.300">
    <property type="entry name" value="P-loop containing nucleotide triphosphate hydrolases"/>
    <property type="match status" value="1"/>
</dbReference>
<dbReference type="InterPro" id="IPR001806">
    <property type="entry name" value="Small_GTPase"/>
</dbReference>
<dbReference type="PROSITE" id="PS51418">
    <property type="entry name" value="RAN"/>
    <property type="match status" value="1"/>
</dbReference>
<dbReference type="InParanoid" id="S7W6M5"/>
<evidence type="ECO:0000313" key="9">
    <source>
        <dbReference type="Proteomes" id="UP000014978"/>
    </source>
</evidence>
<keyword evidence="7" id="KW-0539">Nucleus</keyword>
<dbReference type="SUPFAM" id="SSF52540">
    <property type="entry name" value="P-loop containing nucleoside triphosphate hydrolases"/>
    <property type="match status" value="1"/>
</dbReference>
<evidence type="ECO:0000256" key="4">
    <source>
        <dbReference type="ARBA" id="ARBA00022741"/>
    </source>
</evidence>
<dbReference type="PANTHER" id="PTHR24071">
    <property type="entry name" value="RAN GTPASE"/>
    <property type="match status" value="1"/>
</dbReference>
<comment type="similarity">
    <text evidence="2">Belongs to the small GTPase superfamily. Ran family.</text>
</comment>
<dbReference type="InterPro" id="IPR027417">
    <property type="entry name" value="P-loop_NTPase"/>
</dbReference>
<evidence type="ECO:0000256" key="6">
    <source>
        <dbReference type="ARBA" id="ARBA00023134"/>
    </source>
</evidence>
<dbReference type="FunCoup" id="S7W6M5">
    <property type="interactions" value="366"/>
</dbReference>
<dbReference type="GO" id="GO:0006606">
    <property type="term" value="P:protein import into nucleus"/>
    <property type="evidence" value="ECO:0007669"/>
    <property type="project" value="TreeGrafter"/>
</dbReference>
<dbReference type="PANTHER" id="PTHR24071:SF0">
    <property type="entry name" value="GTP-BINDING NUCLEAR PROTEIN RAN"/>
    <property type="match status" value="1"/>
</dbReference>
<dbReference type="NCBIfam" id="TIGR00231">
    <property type="entry name" value="small_GTP"/>
    <property type="match status" value="1"/>
</dbReference>
<dbReference type="EMBL" id="ATCN01000769">
    <property type="protein sequence ID" value="EPR78465.1"/>
    <property type="molecule type" value="Genomic_DNA"/>
</dbReference>
<dbReference type="SMART" id="SM00176">
    <property type="entry name" value="RAN"/>
    <property type="match status" value="1"/>
</dbReference>
<evidence type="ECO:0000256" key="3">
    <source>
        <dbReference type="ARBA" id="ARBA00022448"/>
    </source>
</evidence>
<dbReference type="FunFam" id="3.40.50.300:FF:001447">
    <property type="entry name" value="Ras-related protein Rab-1B"/>
    <property type="match status" value="1"/>
</dbReference>
<dbReference type="Pfam" id="PF00071">
    <property type="entry name" value="Ras"/>
    <property type="match status" value="1"/>
</dbReference>
<sequence length="225" mass="25755">MANTYNFRDEIYKIVLVGDGGTGKTTFVQRVKSGCFIREYIATIGAEVSKIEFYTNDGRRIIFDVWDTAGQEVNAVLNDVYYLEAKGAIIMFDVTSRITHKNVNNWLARLNAITTGEHEKIPIILCGNKVDIKDRKVKYANIIGTLPQDIYKYVDISAKSNYNFELPFLFLARKLTGNPHLEFISNLNLMPAEVQITPEHMQQLMEEERDAMTKAQQMELPDDDF</sequence>
<dbReference type="GO" id="GO:0000054">
    <property type="term" value="P:ribosomal subunit export from nucleus"/>
    <property type="evidence" value="ECO:0007669"/>
    <property type="project" value="TreeGrafter"/>
</dbReference>
<protein>
    <submittedName>
        <fullName evidence="8">GTP binding protein</fullName>
    </submittedName>
</protein>
<dbReference type="PROSITE" id="PS51419">
    <property type="entry name" value="RAB"/>
    <property type="match status" value="1"/>
</dbReference>
<organism evidence="8 9">
    <name type="scientific">Spraguea lophii (strain 42_110)</name>
    <name type="common">Microsporidian parasite</name>
    <dbReference type="NCBI Taxonomy" id="1358809"/>
    <lineage>
        <taxon>Eukaryota</taxon>
        <taxon>Fungi</taxon>
        <taxon>Fungi incertae sedis</taxon>
        <taxon>Microsporidia</taxon>
        <taxon>Spragueidae</taxon>
        <taxon>Spraguea</taxon>
    </lineage>
</organism>
<dbReference type="STRING" id="1358809.S7W6M5"/>
<comment type="subcellular location">
    <subcellularLocation>
        <location evidence="1">Nucleus</location>
    </subcellularLocation>
</comment>
<keyword evidence="3" id="KW-0813">Transport</keyword>
<keyword evidence="6" id="KW-0342">GTP-binding</keyword>
<dbReference type="SMART" id="SM00173">
    <property type="entry name" value="RAS"/>
    <property type="match status" value="1"/>
</dbReference>
<dbReference type="Proteomes" id="UP000014978">
    <property type="component" value="Unassembled WGS sequence"/>
</dbReference>
<dbReference type="OMA" id="FNAWDTA"/>
<dbReference type="OrthoDB" id="48625at2759"/>